<reference evidence="17" key="2">
    <citation type="journal article" date="2023" name="IMA Fungus">
        <title>Comparative genomic study of the Penicillium genus elucidates a diverse pangenome and 15 lateral gene transfer events.</title>
        <authorList>
            <person name="Petersen C."/>
            <person name="Sorensen T."/>
            <person name="Nielsen M.R."/>
            <person name="Sondergaard T.E."/>
            <person name="Sorensen J.L."/>
            <person name="Fitzpatrick D.A."/>
            <person name="Frisvad J.C."/>
            <person name="Nielsen K.L."/>
        </authorList>
    </citation>
    <scope>NUCLEOTIDE SEQUENCE</scope>
    <source>
        <strain evidence="17">IBT 21917</strain>
    </source>
</reference>
<keyword evidence="11 16" id="KW-0503">Monooxygenase</keyword>
<evidence type="ECO:0000256" key="7">
    <source>
        <dbReference type="ARBA" id="ARBA00022723"/>
    </source>
</evidence>
<keyword evidence="12" id="KW-0472">Membrane</keyword>
<dbReference type="PRINTS" id="PR00385">
    <property type="entry name" value="P450"/>
</dbReference>
<dbReference type="GO" id="GO:0016020">
    <property type="term" value="C:membrane"/>
    <property type="evidence" value="ECO:0007669"/>
    <property type="project" value="UniProtKB-SubCell"/>
</dbReference>
<dbReference type="InterPro" id="IPR036396">
    <property type="entry name" value="Cyt_P450_sf"/>
</dbReference>
<dbReference type="PRINTS" id="PR00463">
    <property type="entry name" value="EP450I"/>
</dbReference>
<evidence type="ECO:0000256" key="4">
    <source>
        <dbReference type="ARBA" id="ARBA00010617"/>
    </source>
</evidence>
<keyword evidence="10 15" id="KW-0408">Iron</keyword>
<dbReference type="GO" id="GO:0020037">
    <property type="term" value="F:heme binding"/>
    <property type="evidence" value="ECO:0007669"/>
    <property type="project" value="InterPro"/>
</dbReference>
<evidence type="ECO:0000256" key="16">
    <source>
        <dbReference type="RuleBase" id="RU000461"/>
    </source>
</evidence>
<comment type="caution">
    <text evidence="17">The sequence shown here is derived from an EMBL/GenBank/DDBJ whole genome shotgun (WGS) entry which is preliminary data.</text>
</comment>
<name>A0A9W9LER9_9EURO</name>
<dbReference type="GO" id="GO:1902181">
    <property type="term" value="P:verruculogen biosynthetic process"/>
    <property type="evidence" value="ECO:0007669"/>
    <property type="project" value="UniProtKB-ARBA"/>
</dbReference>
<evidence type="ECO:0000256" key="1">
    <source>
        <dbReference type="ARBA" id="ARBA00001971"/>
    </source>
</evidence>
<dbReference type="GO" id="GO:0016705">
    <property type="term" value="F:oxidoreductase activity, acting on paired donors, with incorporation or reduction of molecular oxygen"/>
    <property type="evidence" value="ECO:0007669"/>
    <property type="project" value="InterPro"/>
</dbReference>
<dbReference type="AlphaFoldDB" id="A0A9W9LER9"/>
<evidence type="ECO:0000256" key="11">
    <source>
        <dbReference type="ARBA" id="ARBA00023033"/>
    </source>
</evidence>
<dbReference type="PANTHER" id="PTHR24305:SF237">
    <property type="entry name" value="CYTOCHROME P450 MONOOXYGENASE ATNE-RELATED"/>
    <property type="match status" value="1"/>
</dbReference>
<dbReference type="GO" id="GO:0004497">
    <property type="term" value="F:monooxygenase activity"/>
    <property type="evidence" value="ECO:0007669"/>
    <property type="project" value="UniProtKB-KW"/>
</dbReference>
<keyword evidence="9 16" id="KW-0560">Oxidoreductase</keyword>
<dbReference type="SUPFAM" id="SSF48264">
    <property type="entry name" value="Cytochrome P450"/>
    <property type="match status" value="1"/>
</dbReference>
<dbReference type="FunFam" id="1.10.630.10:FF:000063">
    <property type="entry name" value="Cytochrome P450 monooxygenase"/>
    <property type="match status" value="1"/>
</dbReference>
<dbReference type="CDD" id="cd11061">
    <property type="entry name" value="CYP67-like"/>
    <property type="match status" value="1"/>
</dbReference>
<comment type="similarity">
    <text evidence="4 16">Belongs to the cytochrome P450 family.</text>
</comment>
<sequence>MLRLLLVASTAILICQAIIITVYRLFFHPLAKYPGPKWAAITNWYMAFFAWRGDFHLKTRAMHERYGDIVRSGPNTLSFNTRSALDDIYGIHANVRKADGWVAYSASRRSPNILSAIDKNVHGFKRRTLATALSDRGLKELEGRILEHVDDFTTILGTDDGSLSDPSGWKQPTPVATMCNWLAFDIMGDITYGKSFDMQQSPALRWIASVYSKMSHRGMMCIVQPKVWQYRLDRIFLAPLYREIIAAGTWVYDRAKARVALGDHGERKDIFTVMMGAKDSKRNMEYSLKDMWTESMLLLAAGTDTTSATIGALFYYLVHDPQALERLATEIRATFSTTDEIHPGTKLNSCTFLRACIDETTRLIPAVPNGSPRCILSGGMIVDGRFIPEGTVVSTSLYVLMRKNEYFHDSDEFRPGRWVADPATGVDEASVQAAREAFCPFGTGPRSCVGKRMALLELTVVLARTLFLYDMRLAPGAKCCATNTGPKKCEYPFKAWSVAFPEQEALLQFRSRQ</sequence>
<evidence type="ECO:0000256" key="9">
    <source>
        <dbReference type="ARBA" id="ARBA00023002"/>
    </source>
</evidence>
<proteinExistence type="inferred from homology"/>
<evidence type="ECO:0000313" key="18">
    <source>
        <dbReference type="Proteomes" id="UP001146351"/>
    </source>
</evidence>
<keyword evidence="8" id="KW-1133">Transmembrane helix</keyword>
<reference evidence="17" key="1">
    <citation type="submission" date="2022-11" db="EMBL/GenBank/DDBJ databases">
        <authorList>
            <person name="Petersen C."/>
        </authorList>
    </citation>
    <scope>NUCLEOTIDE SEQUENCE</scope>
    <source>
        <strain evidence="17">IBT 21917</strain>
    </source>
</reference>
<evidence type="ECO:0000256" key="2">
    <source>
        <dbReference type="ARBA" id="ARBA00004370"/>
    </source>
</evidence>
<comment type="subcellular location">
    <subcellularLocation>
        <location evidence="2">Membrane</location>
    </subcellularLocation>
</comment>
<organism evidence="17 18">
    <name type="scientific">Penicillium capsulatum</name>
    <dbReference type="NCBI Taxonomy" id="69766"/>
    <lineage>
        <taxon>Eukaryota</taxon>
        <taxon>Fungi</taxon>
        <taxon>Dikarya</taxon>
        <taxon>Ascomycota</taxon>
        <taxon>Pezizomycotina</taxon>
        <taxon>Eurotiomycetes</taxon>
        <taxon>Eurotiomycetidae</taxon>
        <taxon>Eurotiales</taxon>
        <taxon>Aspergillaceae</taxon>
        <taxon>Penicillium</taxon>
    </lineage>
</organism>
<dbReference type="OrthoDB" id="1470350at2759"/>
<evidence type="ECO:0000256" key="8">
    <source>
        <dbReference type="ARBA" id="ARBA00022989"/>
    </source>
</evidence>
<dbReference type="InterPro" id="IPR001128">
    <property type="entry name" value="Cyt_P450"/>
</dbReference>
<dbReference type="Proteomes" id="UP001146351">
    <property type="component" value="Unassembled WGS sequence"/>
</dbReference>
<dbReference type="GO" id="GO:0043386">
    <property type="term" value="P:mycotoxin biosynthetic process"/>
    <property type="evidence" value="ECO:0007669"/>
    <property type="project" value="UniProtKB-ARBA"/>
</dbReference>
<comment type="cofactor">
    <cofactor evidence="1 15">
        <name>heme</name>
        <dbReference type="ChEBI" id="CHEBI:30413"/>
    </cofactor>
</comment>
<accession>A0A9W9LER9</accession>
<dbReference type="PANTHER" id="PTHR24305">
    <property type="entry name" value="CYTOCHROME P450"/>
    <property type="match status" value="1"/>
</dbReference>
<dbReference type="InterPro" id="IPR017972">
    <property type="entry name" value="Cyt_P450_CS"/>
</dbReference>
<dbReference type="Gene3D" id="1.10.630.10">
    <property type="entry name" value="Cytochrome P450"/>
    <property type="match status" value="1"/>
</dbReference>
<evidence type="ECO:0000313" key="17">
    <source>
        <dbReference type="EMBL" id="KAJ5151733.1"/>
    </source>
</evidence>
<feature type="binding site" description="axial binding residue" evidence="15">
    <location>
        <position position="448"/>
    </location>
    <ligand>
        <name>heme</name>
        <dbReference type="ChEBI" id="CHEBI:30413"/>
    </ligand>
    <ligandPart>
        <name>Fe</name>
        <dbReference type="ChEBI" id="CHEBI:18248"/>
    </ligandPart>
</feature>
<protein>
    <recommendedName>
        <fullName evidence="13">Cytochrome P450 monooxygenase poxM</fullName>
    </recommendedName>
    <alternativeName>
        <fullName evidence="14">Oxaleimides biosynthesis cluster protein M</fullName>
    </alternativeName>
</protein>
<evidence type="ECO:0000256" key="13">
    <source>
        <dbReference type="ARBA" id="ARBA00068045"/>
    </source>
</evidence>
<keyword evidence="5 15" id="KW-0349">Heme</keyword>
<evidence type="ECO:0000256" key="15">
    <source>
        <dbReference type="PIRSR" id="PIRSR602401-1"/>
    </source>
</evidence>
<evidence type="ECO:0000256" key="6">
    <source>
        <dbReference type="ARBA" id="ARBA00022692"/>
    </source>
</evidence>
<dbReference type="GO" id="GO:0005506">
    <property type="term" value="F:iron ion binding"/>
    <property type="evidence" value="ECO:0007669"/>
    <property type="project" value="InterPro"/>
</dbReference>
<keyword evidence="18" id="KW-1185">Reference proteome</keyword>
<keyword evidence="6" id="KW-0812">Transmembrane</keyword>
<dbReference type="EMBL" id="JAPQKO010000008">
    <property type="protein sequence ID" value="KAJ5151733.1"/>
    <property type="molecule type" value="Genomic_DNA"/>
</dbReference>
<dbReference type="InterPro" id="IPR002401">
    <property type="entry name" value="Cyt_P450_E_grp-I"/>
</dbReference>
<keyword evidence="7 15" id="KW-0479">Metal-binding</keyword>
<gene>
    <name evidence="17" type="ORF">N7492_010028</name>
</gene>
<evidence type="ECO:0000256" key="3">
    <source>
        <dbReference type="ARBA" id="ARBA00005179"/>
    </source>
</evidence>
<evidence type="ECO:0000256" key="10">
    <source>
        <dbReference type="ARBA" id="ARBA00023004"/>
    </source>
</evidence>
<comment type="pathway">
    <text evidence="3">Secondary metabolite biosynthesis.</text>
</comment>
<dbReference type="PROSITE" id="PS00086">
    <property type="entry name" value="CYTOCHROME_P450"/>
    <property type="match status" value="1"/>
</dbReference>
<dbReference type="InterPro" id="IPR050121">
    <property type="entry name" value="Cytochrome_P450_monoxygenase"/>
</dbReference>
<dbReference type="Pfam" id="PF00067">
    <property type="entry name" value="p450"/>
    <property type="match status" value="1"/>
</dbReference>
<evidence type="ECO:0000256" key="14">
    <source>
        <dbReference type="ARBA" id="ARBA00081244"/>
    </source>
</evidence>
<evidence type="ECO:0000256" key="12">
    <source>
        <dbReference type="ARBA" id="ARBA00023136"/>
    </source>
</evidence>
<evidence type="ECO:0000256" key="5">
    <source>
        <dbReference type="ARBA" id="ARBA00022617"/>
    </source>
</evidence>